<organism evidence="7 8">
    <name type="scientific">Rhizobium leguminosarum</name>
    <dbReference type="NCBI Taxonomy" id="384"/>
    <lineage>
        <taxon>Bacteria</taxon>
        <taxon>Pseudomonadati</taxon>
        <taxon>Pseudomonadota</taxon>
        <taxon>Alphaproteobacteria</taxon>
        <taxon>Hyphomicrobiales</taxon>
        <taxon>Rhizobiaceae</taxon>
        <taxon>Rhizobium/Agrobacterium group</taxon>
        <taxon>Rhizobium</taxon>
    </lineage>
</organism>
<dbReference type="GO" id="GO:0015171">
    <property type="term" value="F:amino acid transmembrane transporter activity"/>
    <property type="evidence" value="ECO:0007669"/>
    <property type="project" value="TreeGrafter"/>
</dbReference>
<name>A0AAJ1A4U3_RHILE</name>
<evidence type="ECO:0000256" key="4">
    <source>
        <dbReference type="ARBA" id="ARBA00022989"/>
    </source>
</evidence>
<accession>A0AAJ1A4U3</accession>
<reference evidence="7" key="1">
    <citation type="submission" date="2020-04" db="EMBL/GenBank/DDBJ databases">
        <title>Global-level population genomics supports evidence of horizontal gene transfer on evolution of Rhizobia in Lentils.</title>
        <authorList>
            <person name="Gai Y."/>
            <person name="Cook D."/>
            <person name="Riely B."/>
        </authorList>
    </citation>
    <scope>NUCLEOTIDE SEQUENCE</scope>
    <source>
        <strain evidence="7">Derici101B</strain>
    </source>
</reference>
<sequence>MHSLTANLFSLFTIGLVQLVAVISPGPSFLITAQTAAARSRSDGVKVALGLGSGSLLWALAALLGLNVLFHALPTLFFVVKVAGALFILWVAFQIFRHASEPLVIEDRDGAANPFLKGLLTQISNPKVAVFFGSIFASMLPAEAPLWMTIALFAIVFLNEFSWYSIVAILFGSGRIRTFYIGMKSWIDRVTGLFLGALGLRLLWSARETT</sequence>
<keyword evidence="2" id="KW-1003">Cell membrane</keyword>
<protein>
    <submittedName>
        <fullName evidence="7">LysE family transporter</fullName>
    </submittedName>
</protein>
<evidence type="ECO:0000256" key="2">
    <source>
        <dbReference type="ARBA" id="ARBA00022475"/>
    </source>
</evidence>
<dbReference type="PANTHER" id="PTHR30086:SF19">
    <property type="entry name" value="THREONINE EFFLUX PROTEIN"/>
    <property type="match status" value="1"/>
</dbReference>
<keyword evidence="3 6" id="KW-0812">Transmembrane</keyword>
<evidence type="ECO:0000256" key="5">
    <source>
        <dbReference type="ARBA" id="ARBA00023136"/>
    </source>
</evidence>
<evidence type="ECO:0000313" key="8">
    <source>
        <dbReference type="Proteomes" id="UP000825699"/>
    </source>
</evidence>
<proteinExistence type="predicted"/>
<dbReference type="EMBL" id="JAAXEP010000002">
    <property type="protein sequence ID" value="MBY5627362.1"/>
    <property type="molecule type" value="Genomic_DNA"/>
</dbReference>
<evidence type="ECO:0000313" key="7">
    <source>
        <dbReference type="EMBL" id="MBY5627362.1"/>
    </source>
</evidence>
<dbReference type="RefSeq" id="WP_222258870.1">
    <property type="nucleotide sequence ID" value="NZ_JAAXEA010000002.1"/>
</dbReference>
<feature type="transmembrane region" description="Helical" evidence="6">
    <location>
        <begin position="146"/>
        <end position="174"/>
    </location>
</feature>
<evidence type="ECO:0000256" key="3">
    <source>
        <dbReference type="ARBA" id="ARBA00022692"/>
    </source>
</evidence>
<keyword evidence="5 6" id="KW-0472">Membrane</keyword>
<dbReference type="Proteomes" id="UP000825699">
    <property type="component" value="Unassembled WGS sequence"/>
</dbReference>
<dbReference type="GO" id="GO:0005886">
    <property type="term" value="C:plasma membrane"/>
    <property type="evidence" value="ECO:0007669"/>
    <property type="project" value="UniProtKB-SubCell"/>
</dbReference>
<dbReference type="AlphaFoldDB" id="A0AAJ1A4U3"/>
<comment type="caution">
    <text evidence="7">The sequence shown here is derived from an EMBL/GenBank/DDBJ whole genome shotgun (WGS) entry which is preliminary data.</text>
</comment>
<dbReference type="InterPro" id="IPR001123">
    <property type="entry name" value="LeuE-type"/>
</dbReference>
<comment type="subcellular location">
    <subcellularLocation>
        <location evidence="1">Cell membrane</location>
        <topology evidence="1">Multi-pass membrane protein</topology>
    </subcellularLocation>
</comment>
<feature type="transmembrane region" description="Helical" evidence="6">
    <location>
        <begin position="186"/>
        <end position="204"/>
    </location>
</feature>
<dbReference type="PANTHER" id="PTHR30086">
    <property type="entry name" value="ARGININE EXPORTER PROTEIN ARGO"/>
    <property type="match status" value="1"/>
</dbReference>
<feature type="transmembrane region" description="Helical" evidence="6">
    <location>
        <begin position="47"/>
        <end position="69"/>
    </location>
</feature>
<dbReference type="Pfam" id="PF01810">
    <property type="entry name" value="LysE"/>
    <property type="match status" value="1"/>
</dbReference>
<evidence type="ECO:0000256" key="1">
    <source>
        <dbReference type="ARBA" id="ARBA00004651"/>
    </source>
</evidence>
<gene>
    <name evidence="7" type="ORF">HFO42_04295</name>
</gene>
<keyword evidence="4 6" id="KW-1133">Transmembrane helix</keyword>
<feature type="transmembrane region" description="Helical" evidence="6">
    <location>
        <begin position="76"/>
        <end position="96"/>
    </location>
</feature>
<evidence type="ECO:0000256" key="6">
    <source>
        <dbReference type="SAM" id="Phobius"/>
    </source>
</evidence>